<sequence length="773" mass="87463">MYKKLLLTFVASITSLILVLSSLLYYNYNSSIVSTVKGMNENLLSNISYSSVYMDTISKKFCQSLMLNNAIKAFAYSNDNQDEDFLNILGAIRTLKEFTIPNTYIHSTYVYNRQIDTVIDSSSFYNASNFYDKEIIRLINDAGTVAPLSLNPIPRIIPVPRGSDTRTANVYTYILFDNNDYKGNFDSAIVLNVDAEWLRLTISSLNKLGNEIIVLDDQGDIVSHSSSDMFMRNVSNEGYLQEVLTASAQTGTYIDRMNREKHVISYVSSDVLKWKFISLTPYNTAFSAAKKNGIITVIFCLIVLLLGLLFAVLASKKLYRPIGALTKGIIQKLGPESAPSKNMDEMGYLSTAFTGMIDKTQVLENMKRNTTPVIKNEFLKNVVTGRAYLPSDKLIAKQQELQIDLDFQNRLYLFILKIDFYKDYVDRHSDKDRSLYQYAITNIAREITGERFRNEVVETAHDQFAVLADIGRAPEQLSQLTEIFRGLVGKIQASVMELLNLSLTGTLGFVIESPDRIKGAYDEAFNLSMYRIKTGHGSIISQETLKGTDTGSFIFPVSKEKQLIDSLKLGSGEAAKDNYREIIKAIEHSSYDNILTSVIYLFFSIYNSLNRIVEGSESKFNSISISFFNKVSGFETLEEIERTFFELIDEIIVLKDGAKDRKKNDIVNAAIDHIHAAFADKNLSLNSCAESLSLSSVYLGKLFKNATGRSVAEYITMVRMEKIKEYLESRKVPINEILERCGVEKSNYFYTSFKKYFGVSLTEYRLKNVNNDR</sequence>
<dbReference type="PANTHER" id="PTHR43280">
    <property type="entry name" value="ARAC-FAMILY TRANSCRIPTIONAL REGULATOR"/>
    <property type="match status" value="1"/>
</dbReference>
<feature type="domain" description="HTH araC/xylS-type" evidence="5">
    <location>
        <begin position="668"/>
        <end position="767"/>
    </location>
</feature>
<dbReference type="InterPro" id="IPR018062">
    <property type="entry name" value="HTH_AraC-typ_CS"/>
</dbReference>
<dbReference type="SMART" id="SM00342">
    <property type="entry name" value="HTH_ARAC"/>
    <property type="match status" value="1"/>
</dbReference>
<keyword evidence="4" id="KW-0472">Membrane</keyword>
<dbReference type="Pfam" id="PF12833">
    <property type="entry name" value="HTH_18"/>
    <property type="match status" value="1"/>
</dbReference>
<proteinExistence type="predicted"/>
<keyword evidence="3" id="KW-0804">Transcription</keyword>
<keyword evidence="7" id="KW-1185">Reference proteome</keyword>
<evidence type="ECO:0000256" key="1">
    <source>
        <dbReference type="ARBA" id="ARBA00023015"/>
    </source>
</evidence>
<keyword evidence="4" id="KW-0812">Transmembrane</keyword>
<dbReference type="RefSeq" id="WP_210662634.1">
    <property type="nucleotide sequence ID" value="NZ_JAGKSP010000013.1"/>
</dbReference>
<evidence type="ECO:0000256" key="2">
    <source>
        <dbReference type="ARBA" id="ARBA00023125"/>
    </source>
</evidence>
<name>A0ABS5CJ32_9BACL</name>
<accession>A0ABS5CJ32</accession>
<organism evidence="6 7">
    <name type="scientific">Paenibacillus lignilyticus</name>
    <dbReference type="NCBI Taxonomy" id="1172615"/>
    <lineage>
        <taxon>Bacteria</taxon>
        <taxon>Bacillati</taxon>
        <taxon>Bacillota</taxon>
        <taxon>Bacilli</taxon>
        <taxon>Bacillales</taxon>
        <taxon>Paenibacillaceae</taxon>
        <taxon>Paenibacillus</taxon>
    </lineage>
</organism>
<dbReference type="Gene3D" id="3.30.450.20">
    <property type="entry name" value="PAS domain"/>
    <property type="match status" value="1"/>
</dbReference>
<evidence type="ECO:0000313" key="7">
    <source>
        <dbReference type="Proteomes" id="UP000673394"/>
    </source>
</evidence>
<dbReference type="InterPro" id="IPR009057">
    <property type="entry name" value="Homeodomain-like_sf"/>
</dbReference>
<evidence type="ECO:0000313" key="6">
    <source>
        <dbReference type="EMBL" id="MBP3965879.1"/>
    </source>
</evidence>
<dbReference type="Gene3D" id="1.10.10.60">
    <property type="entry name" value="Homeodomain-like"/>
    <property type="match status" value="2"/>
</dbReference>
<evidence type="ECO:0000256" key="3">
    <source>
        <dbReference type="ARBA" id="ARBA00023163"/>
    </source>
</evidence>
<dbReference type="PANTHER" id="PTHR43280:SF10">
    <property type="entry name" value="REGULATORY PROTEIN POCR"/>
    <property type="match status" value="1"/>
</dbReference>
<evidence type="ECO:0000256" key="4">
    <source>
        <dbReference type="SAM" id="Phobius"/>
    </source>
</evidence>
<keyword evidence="4" id="KW-1133">Transmembrane helix</keyword>
<dbReference type="SUPFAM" id="SSF46689">
    <property type="entry name" value="Homeodomain-like"/>
    <property type="match status" value="1"/>
</dbReference>
<keyword evidence="1" id="KW-0805">Transcription regulation</keyword>
<dbReference type="PROSITE" id="PS00041">
    <property type="entry name" value="HTH_ARAC_FAMILY_1"/>
    <property type="match status" value="1"/>
</dbReference>
<gene>
    <name evidence="6" type="ORF">I8J30_24465</name>
</gene>
<reference evidence="6 7" key="1">
    <citation type="submission" date="2021-04" db="EMBL/GenBank/DDBJ databases">
        <title>Paenibacillus sp. DLE-14 whole genome sequence.</title>
        <authorList>
            <person name="Ham Y.J."/>
        </authorList>
    </citation>
    <scope>NUCLEOTIDE SEQUENCE [LARGE SCALE GENOMIC DNA]</scope>
    <source>
        <strain evidence="6 7">DLE-14</strain>
    </source>
</reference>
<dbReference type="PROSITE" id="PS01124">
    <property type="entry name" value="HTH_ARAC_FAMILY_2"/>
    <property type="match status" value="1"/>
</dbReference>
<dbReference type="InterPro" id="IPR018060">
    <property type="entry name" value="HTH_AraC"/>
</dbReference>
<keyword evidence="2" id="KW-0238">DNA-binding</keyword>
<feature type="transmembrane region" description="Helical" evidence="4">
    <location>
        <begin position="293"/>
        <end position="314"/>
    </location>
</feature>
<comment type="caution">
    <text evidence="6">The sequence shown here is derived from an EMBL/GenBank/DDBJ whole genome shotgun (WGS) entry which is preliminary data.</text>
</comment>
<evidence type="ECO:0000259" key="5">
    <source>
        <dbReference type="PROSITE" id="PS01124"/>
    </source>
</evidence>
<dbReference type="EMBL" id="JAGKSP010000013">
    <property type="protein sequence ID" value="MBP3965879.1"/>
    <property type="molecule type" value="Genomic_DNA"/>
</dbReference>
<dbReference type="Proteomes" id="UP000673394">
    <property type="component" value="Unassembled WGS sequence"/>
</dbReference>
<protein>
    <submittedName>
        <fullName evidence="6">Helix-turn-helix domain-containing protein</fullName>
    </submittedName>
</protein>